<dbReference type="EMBL" id="ABEXCJ050000003">
    <property type="protein sequence ID" value="EMR4590041.1"/>
    <property type="molecule type" value="Genomic_DNA"/>
</dbReference>
<proteinExistence type="predicted"/>
<reference evidence="1" key="1">
    <citation type="submission" date="2023-10" db="EMBL/GenBank/DDBJ databases">
        <authorList>
            <consortium name="Clinical and Environmental Microbiology Branch: Whole genome sequencing antimicrobial resistance pathogens in the healthcare setting"/>
        </authorList>
    </citation>
    <scope>NUCLEOTIDE SEQUENCE</scope>
    <source>
        <strain evidence="1">2020QW-00022</strain>
    </source>
</reference>
<comment type="caution">
    <text evidence="1">The sequence shown here is derived from an EMBL/GenBank/DDBJ whole genome shotgun (WGS) entry which is preliminary data.</text>
</comment>
<sequence>MNNASITHESFDFKNMNCSLHGLNEHCQSSDSLIAVIDGDAQQVVMIECHPVKTNEVSMKNKVQIGCDYQGHDFGAHYLDSQCFDGYLWDMDACDGSGNLYEPMETIPCPKCNSDAWLENYRWLFINDGANHGCTGLPFNKIGRLYINEEIRAKPGAVKKIYRWLKRGYYYGLKNRH</sequence>
<dbReference type="AlphaFoldDB" id="A0AAD2VR23"/>
<accession>A0AAD2VR23</accession>
<organism evidence="1">
    <name type="scientific">Providencia rettgeri</name>
    <dbReference type="NCBI Taxonomy" id="587"/>
    <lineage>
        <taxon>Bacteria</taxon>
        <taxon>Pseudomonadati</taxon>
        <taxon>Pseudomonadota</taxon>
        <taxon>Gammaproteobacteria</taxon>
        <taxon>Enterobacterales</taxon>
        <taxon>Morganellaceae</taxon>
        <taxon>Providencia</taxon>
    </lineage>
</organism>
<evidence type="ECO:0000313" key="2">
    <source>
        <dbReference type="EMBL" id="EMR4590041.1"/>
    </source>
</evidence>
<name>A0AAD2VR23_PRORE</name>
<dbReference type="EMBL" id="ABEXCJ040000003">
    <property type="protein sequence ID" value="ELR5217854.1"/>
    <property type="molecule type" value="Genomic_DNA"/>
</dbReference>
<evidence type="ECO:0000313" key="1">
    <source>
        <dbReference type="EMBL" id="ELR5217854.1"/>
    </source>
</evidence>
<protein>
    <submittedName>
        <fullName evidence="1">Uncharacterized protein</fullName>
    </submittedName>
</protein>
<gene>
    <name evidence="2" type="ORF">M0K77_002367</name>
    <name evidence="1" type="ORF">M0K77_RS11835</name>
</gene>